<dbReference type="Pfam" id="PF13302">
    <property type="entry name" value="Acetyltransf_3"/>
    <property type="match status" value="1"/>
</dbReference>
<dbReference type="SUPFAM" id="SSF55729">
    <property type="entry name" value="Acyl-CoA N-acyltransferases (Nat)"/>
    <property type="match status" value="1"/>
</dbReference>
<dbReference type="InterPro" id="IPR016181">
    <property type="entry name" value="Acyl_CoA_acyltransferase"/>
</dbReference>
<comment type="similarity">
    <text evidence="3">Belongs to the acetyltransferase family. RimJ subfamily.</text>
</comment>
<accession>A0ABW3V8E7</accession>
<keyword evidence="2 5" id="KW-0012">Acyltransferase</keyword>
<evidence type="ECO:0000256" key="1">
    <source>
        <dbReference type="ARBA" id="ARBA00022679"/>
    </source>
</evidence>
<evidence type="ECO:0000259" key="4">
    <source>
        <dbReference type="PROSITE" id="PS51186"/>
    </source>
</evidence>
<dbReference type="EMBL" id="JBHTMA010000040">
    <property type="protein sequence ID" value="MFD1228892.1"/>
    <property type="molecule type" value="Genomic_DNA"/>
</dbReference>
<keyword evidence="1 5" id="KW-0808">Transferase</keyword>
<name>A0ABW3V8E7_9HYPH</name>
<evidence type="ECO:0000313" key="5">
    <source>
        <dbReference type="EMBL" id="MFD1228892.1"/>
    </source>
</evidence>
<proteinExistence type="inferred from homology"/>
<evidence type="ECO:0000256" key="3">
    <source>
        <dbReference type="ARBA" id="ARBA00038502"/>
    </source>
</evidence>
<feature type="domain" description="N-acetyltransferase" evidence="4">
    <location>
        <begin position="19"/>
        <end position="184"/>
    </location>
</feature>
<dbReference type="PROSITE" id="PS51186">
    <property type="entry name" value="GNAT"/>
    <property type="match status" value="1"/>
</dbReference>
<dbReference type="PANTHER" id="PTHR43792">
    <property type="entry name" value="GNAT FAMILY, PUTATIVE (AFU_ORTHOLOGUE AFUA_3G00765)-RELATED-RELATED"/>
    <property type="match status" value="1"/>
</dbReference>
<dbReference type="RefSeq" id="WP_289385791.1">
    <property type="nucleotide sequence ID" value="NZ_JAUCBM010000001.1"/>
</dbReference>
<keyword evidence="6" id="KW-1185">Reference proteome</keyword>
<dbReference type="PANTHER" id="PTHR43792:SF8">
    <property type="entry name" value="[RIBOSOMAL PROTEIN US5]-ALANINE N-ACETYLTRANSFERASE"/>
    <property type="match status" value="1"/>
</dbReference>
<gene>
    <name evidence="5" type="ORF">ACFQ35_17250</name>
</gene>
<dbReference type="InterPro" id="IPR000182">
    <property type="entry name" value="GNAT_dom"/>
</dbReference>
<dbReference type="Gene3D" id="3.40.630.30">
    <property type="match status" value="1"/>
</dbReference>
<protein>
    <submittedName>
        <fullName evidence="5">GNAT family N-acetyltransferase</fullName>
        <ecNumber evidence="5">2.3.-.-</ecNumber>
    </submittedName>
</protein>
<reference evidence="6" key="1">
    <citation type="journal article" date="2019" name="Int. J. Syst. Evol. Microbiol.">
        <title>The Global Catalogue of Microorganisms (GCM) 10K type strain sequencing project: providing services to taxonomists for standard genome sequencing and annotation.</title>
        <authorList>
            <consortium name="The Broad Institute Genomics Platform"/>
            <consortium name="The Broad Institute Genome Sequencing Center for Infectious Disease"/>
            <person name="Wu L."/>
            <person name="Ma J."/>
        </authorList>
    </citation>
    <scope>NUCLEOTIDE SEQUENCE [LARGE SCALE GENOMIC DNA]</scope>
    <source>
        <strain evidence="6">CCUG 49584</strain>
    </source>
</reference>
<evidence type="ECO:0000313" key="6">
    <source>
        <dbReference type="Proteomes" id="UP001597263"/>
    </source>
</evidence>
<dbReference type="Proteomes" id="UP001597263">
    <property type="component" value="Unassembled WGS sequence"/>
</dbReference>
<evidence type="ECO:0000256" key="2">
    <source>
        <dbReference type="ARBA" id="ARBA00023315"/>
    </source>
</evidence>
<sequence>MISFPFSKTPSVSLRGERLFLREPQWSDYRSWANLREKSRAFLTPWEPTWRDDELEKSSFRMRLRHYSEEARSGNAWTLFLFRKSDTVLLGGITLGNIRRGVTQSGQIGYWCGAPHAGQGYMYDAVRLVIPFAFHELRLHRLEAACIPSNLRSVRLLEKAGFLREGTLRSYLKINGIWQDHLLYSLIEGEEQHRGLTIKAGSGRPLNAQHY</sequence>
<dbReference type="GO" id="GO:0016746">
    <property type="term" value="F:acyltransferase activity"/>
    <property type="evidence" value="ECO:0007669"/>
    <property type="project" value="UniProtKB-KW"/>
</dbReference>
<dbReference type="EC" id="2.3.-.-" evidence="5"/>
<organism evidence="5 6">
    <name type="scientific">Pseudochrobactrum kiredjianiae</name>
    <dbReference type="NCBI Taxonomy" id="386305"/>
    <lineage>
        <taxon>Bacteria</taxon>
        <taxon>Pseudomonadati</taxon>
        <taxon>Pseudomonadota</taxon>
        <taxon>Alphaproteobacteria</taxon>
        <taxon>Hyphomicrobiales</taxon>
        <taxon>Brucellaceae</taxon>
        <taxon>Pseudochrobactrum</taxon>
    </lineage>
</organism>
<dbReference type="InterPro" id="IPR051531">
    <property type="entry name" value="N-acetyltransferase"/>
</dbReference>
<comment type="caution">
    <text evidence="5">The sequence shown here is derived from an EMBL/GenBank/DDBJ whole genome shotgun (WGS) entry which is preliminary data.</text>
</comment>